<evidence type="ECO:0000313" key="1">
    <source>
        <dbReference type="EMBL" id="MCC9630402.1"/>
    </source>
</evidence>
<sequence>MIADWLHNLALYSARDFERFEEESFWDCLRFYEQRYPDFELIRYIDLFERELSREEDG</sequence>
<dbReference type="RefSeq" id="WP_230221513.1">
    <property type="nucleotide sequence ID" value="NZ_JAJKFT010000010.1"/>
</dbReference>
<keyword evidence="2" id="KW-1185">Reference proteome</keyword>
<name>A0A9X1SHR6_9BACT</name>
<organism evidence="1 2">
    <name type="scientific">Blastopirellula sediminis</name>
    <dbReference type="NCBI Taxonomy" id="2894196"/>
    <lineage>
        <taxon>Bacteria</taxon>
        <taxon>Pseudomonadati</taxon>
        <taxon>Planctomycetota</taxon>
        <taxon>Planctomycetia</taxon>
        <taxon>Pirellulales</taxon>
        <taxon>Pirellulaceae</taxon>
        <taxon>Blastopirellula</taxon>
    </lineage>
</organism>
<comment type="caution">
    <text evidence="1">The sequence shown here is derived from an EMBL/GenBank/DDBJ whole genome shotgun (WGS) entry which is preliminary data.</text>
</comment>
<protein>
    <submittedName>
        <fullName evidence="1">Uncharacterized protein</fullName>
    </submittedName>
</protein>
<accession>A0A9X1SHR6</accession>
<reference evidence="1" key="1">
    <citation type="submission" date="2021-11" db="EMBL/GenBank/DDBJ databases">
        <title>Genome sequence.</title>
        <authorList>
            <person name="Sun Q."/>
        </authorList>
    </citation>
    <scope>NUCLEOTIDE SEQUENCE</scope>
    <source>
        <strain evidence="1">JC732</strain>
    </source>
</reference>
<dbReference type="AlphaFoldDB" id="A0A9X1SHR6"/>
<dbReference type="Proteomes" id="UP001139103">
    <property type="component" value="Unassembled WGS sequence"/>
</dbReference>
<evidence type="ECO:0000313" key="2">
    <source>
        <dbReference type="Proteomes" id="UP001139103"/>
    </source>
</evidence>
<proteinExistence type="predicted"/>
<gene>
    <name evidence="1" type="ORF">LOC68_18565</name>
</gene>
<dbReference type="EMBL" id="JAJKFT010000010">
    <property type="protein sequence ID" value="MCC9630402.1"/>
    <property type="molecule type" value="Genomic_DNA"/>
</dbReference>